<keyword evidence="1" id="KW-0812">Transmembrane</keyword>
<feature type="transmembrane region" description="Helical" evidence="1">
    <location>
        <begin position="56"/>
        <end position="80"/>
    </location>
</feature>
<evidence type="ECO:0000259" key="2">
    <source>
        <dbReference type="PROSITE" id="PS51208"/>
    </source>
</evidence>
<dbReference type="Proteomes" id="UP000477488">
    <property type="component" value="Unassembled WGS sequence"/>
</dbReference>
<sequence length="1091" mass="112010">MPHQRTNSASAGDGQERWAPYERWGAKAPRRYVMLTKGAMGNLVNKYRAVLKKCGLLNVFGSLAVAGALVLGGAGMAGAVDIGWGQDKDVEISGAANKMDAGAAKSLTISGTDNAFSYTGVAGGGAGQLFIGEKLVIANGGKLTINVSKHAGIQGAASYDALVNSSNKYTAALDMSGADSKLTINSQMQMKDVAINGGTVEISGMAGEASSDKWADGAMLGAVGGTFSLNGGTVTLGDHAQLFAPTFNLDGGEIDMAGSEAGKAALVRAYGDNGSLNLNGTTINVTQDKHGVLSAADMRITGGELNVAQNANLTMGITKLDTDQSLTEALKTSTEATVTQTGGTVNVAGRMDLGGALNIEGGEFTVAQSGQVAILNDNRNSAINMRGGVLNVYGYADAAQLAITGGTTNIIGDPSKTWDQQGLGGYNERWDPAANSDVGGWVDADMPTTVSGPDTVVNIQNANLFGGMATTNDTGGLRITDGATVNLSGTGDSAGMLFASDGQALTITKGASVNVADGQGGVFQAKTVNITDGATVSTGGELLMVGGGLTKGQTISSAKNNASAAEAVVGNGGTLAVTGTGYVDLNKHTNKGQDVSSSITFMEGSTFDVSAASVSNGNTAIRNAVDNAVKVADGAKLRISGAKAGERYAIADAAINQTGENKNGWRDANLLSSTSFLGFDFNPVTGEVTTRAKSAAEAMPALDSELGNLASGMYAAGRNDYFASEKGRRFLSRATDGNYMADAGQAAVTIESAARMAVIGAVPQMTMAAANAAGNAVTQRTGLAQPGGDAIQSMAADGSVQTGASAGDASKTGFAMWIMPLYQSANGWGLEGGNFNMDYSGGLGGVAIGADYTFDNAIRAGITFNIGGGYAEGSGDFNKTTNDMNFWGIGAYLGWAQNNFGLTADVNYTSTYNKLEQELPSGMQMRDLKSDVTAWAVSAGLRGEYRFETGVVDIIPHAGVRYMSLNTDEYDVKSEGTLLKGDAINQNIWTFPVGVAFSKRIETGNGWHVKPSLDLAVIPAAGDIKARGDVRFTGVSGTAELETQTMDYISYMGQAGLEFGNDSVSFGVNYNLQAGAHSTAHGVFGTFRYEF</sequence>
<dbReference type="AlphaFoldDB" id="A0A6L5XM58"/>
<dbReference type="Gene3D" id="2.40.128.130">
    <property type="entry name" value="Autotransporter beta-domain"/>
    <property type="match status" value="1"/>
</dbReference>
<gene>
    <name evidence="3" type="ORF">FYJ44_08610</name>
</gene>
<name>A0A6L5XM58_9BACT</name>
<dbReference type="InterPro" id="IPR005546">
    <property type="entry name" value="Autotransporte_beta"/>
</dbReference>
<dbReference type="SMART" id="SM00869">
    <property type="entry name" value="Autotransporter"/>
    <property type="match status" value="1"/>
</dbReference>
<reference evidence="3 4" key="1">
    <citation type="submission" date="2019-09" db="EMBL/GenBank/DDBJ databases">
        <title>In-depth cultivation of the pig gut microbiome towards novel bacterial diversity and tailored functional studies.</title>
        <authorList>
            <person name="Wylensek D."/>
            <person name="Hitch T.C.A."/>
            <person name="Clavel T."/>
        </authorList>
    </citation>
    <scope>NUCLEOTIDE SEQUENCE [LARGE SCALE GENOMIC DNA]</scope>
    <source>
        <strain evidence="3 4">PG-178-WT-4</strain>
    </source>
</reference>
<evidence type="ECO:0000313" key="4">
    <source>
        <dbReference type="Proteomes" id="UP000477488"/>
    </source>
</evidence>
<protein>
    <submittedName>
        <fullName evidence="3">Autotransporter domain-containing protein</fullName>
    </submittedName>
</protein>
<comment type="caution">
    <text evidence="3">The sequence shown here is derived from an EMBL/GenBank/DDBJ whole genome shotgun (WGS) entry which is preliminary data.</text>
</comment>
<keyword evidence="1" id="KW-0472">Membrane</keyword>
<dbReference type="InterPro" id="IPR036709">
    <property type="entry name" value="Autotransporte_beta_dom_sf"/>
</dbReference>
<dbReference type="Pfam" id="PF03797">
    <property type="entry name" value="Autotransporter"/>
    <property type="match status" value="1"/>
</dbReference>
<proteinExistence type="predicted"/>
<dbReference type="SUPFAM" id="SSF103515">
    <property type="entry name" value="Autotransporter"/>
    <property type="match status" value="1"/>
</dbReference>
<accession>A0A6L5XM58</accession>
<keyword evidence="4" id="KW-1185">Reference proteome</keyword>
<feature type="domain" description="Autotransporter" evidence="2">
    <location>
        <begin position="809"/>
        <end position="1091"/>
    </location>
</feature>
<organism evidence="3 4">
    <name type="scientific">Desulfovibrio porci</name>
    <dbReference type="NCBI Taxonomy" id="2605782"/>
    <lineage>
        <taxon>Bacteria</taxon>
        <taxon>Pseudomonadati</taxon>
        <taxon>Thermodesulfobacteriota</taxon>
        <taxon>Desulfovibrionia</taxon>
        <taxon>Desulfovibrionales</taxon>
        <taxon>Desulfovibrionaceae</taxon>
        <taxon>Desulfovibrio</taxon>
    </lineage>
</organism>
<dbReference type="EMBL" id="VUMH01000008">
    <property type="protein sequence ID" value="MSS28099.1"/>
    <property type="molecule type" value="Genomic_DNA"/>
</dbReference>
<dbReference type="PROSITE" id="PS51208">
    <property type="entry name" value="AUTOTRANSPORTER"/>
    <property type="match status" value="1"/>
</dbReference>
<evidence type="ECO:0000256" key="1">
    <source>
        <dbReference type="SAM" id="Phobius"/>
    </source>
</evidence>
<evidence type="ECO:0000313" key="3">
    <source>
        <dbReference type="EMBL" id="MSS28099.1"/>
    </source>
</evidence>
<keyword evidence="1" id="KW-1133">Transmembrane helix</keyword>